<gene>
    <name evidence="1" type="ORF">GA0074694_3116</name>
</gene>
<sequence>MPMYATPEELASYLQQDLDEPAATLALTLASGDFARAADAAFSPTTATWTVQGGPGTNIEIPYRPVTEISQVRLNGNVITGWTLRHNALWRSAGFGTWYAFPPDVVEVDLTYGYTTVPDDVKKAVLEIAAGMYEHPGDAASESIDDYTVRYNGKPITAGRPWSEVAADYRGILIA</sequence>
<organism evidence="1 2">
    <name type="scientific">Micromonospora inyonensis</name>
    <dbReference type="NCBI Taxonomy" id="47866"/>
    <lineage>
        <taxon>Bacteria</taxon>
        <taxon>Bacillati</taxon>
        <taxon>Actinomycetota</taxon>
        <taxon>Actinomycetes</taxon>
        <taxon>Micromonosporales</taxon>
        <taxon>Micromonosporaceae</taxon>
        <taxon>Micromonospora</taxon>
    </lineage>
</organism>
<evidence type="ECO:0000313" key="2">
    <source>
        <dbReference type="Proteomes" id="UP000198906"/>
    </source>
</evidence>
<dbReference type="STRING" id="47866.GA0074694_3116"/>
<protein>
    <submittedName>
        <fullName evidence="1">Uncharacterized protein</fullName>
    </submittedName>
</protein>
<name>A0A1C6RWY0_9ACTN</name>
<proteinExistence type="predicted"/>
<dbReference type="RefSeq" id="WP_091459293.1">
    <property type="nucleotide sequence ID" value="NZ_FMHU01000002.1"/>
</dbReference>
<keyword evidence="2" id="KW-1185">Reference proteome</keyword>
<accession>A0A1C6RWY0</accession>
<reference evidence="2" key="1">
    <citation type="submission" date="2016-06" db="EMBL/GenBank/DDBJ databases">
        <authorList>
            <person name="Varghese N."/>
        </authorList>
    </citation>
    <scope>NUCLEOTIDE SEQUENCE [LARGE SCALE GENOMIC DNA]</scope>
    <source>
        <strain evidence="2">DSM 46123</strain>
    </source>
</reference>
<dbReference type="AlphaFoldDB" id="A0A1C6RWY0"/>
<dbReference type="Proteomes" id="UP000198906">
    <property type="component" value="Unassembled WGS sequence"/>
</dbReference>
<evidence type="ECO:0000313" key="1">
    <source>
        <dbReference type="EMBL" id="SCL21696.1"/>
    </source>
</evidence>
<dbReference type="EMBL" id="FMHU01000002">
    <property type="protein sequence ID" value="SCL21696.1"/>
    <property type="molecule type" value="Genomic_DNA"/>
</dbReference>